<gene>
    <name evidence="1" type="ORF">L1987_26403</name>
</gene>
<name>A0ACB9IA35_9ASTR</name>
<evidence type="ECO:0000313" key="1">
    <source>
        <dbReference type="EMBL" id="KAI3804677.1"/>
    </source>
</evidence>
<protein>
    <submittedName>
        <fullName evidence="1">Uncharacterized protein</fullName>
    </submittedName>
</protein>
<sequence length="489" mass="53694">MENNISFQMKVETGDAGYVLEDVPHLTDYIPDLPTYPNPLRSNPAYSVVKQYFVDADDTVPQKVVVHKDGPRGIHFRRAGPRQRVYFAPDEVHAAIVTCGGLCPGLNTVIREIVCALYHMYGVTRVLGIDGGYRGFYSKNTITLTPKVVNDIHKRGGTIIGTSRGGHDKPKIVDSIQDRGINQVLFMFQVYIIGGDGTQKGAAVIYQEVRRRGLKAVVAGIPKTIDNDIPVIDKSFGFDTAVEEAQRAINAAHVEAESAENGIGVVKLMGRYSGFIAMYATLASRDVDLCLIPESPFYLEGEGGLLEYVEKRLKDNGHMVIVVAEGAGQELLAADNLKTSTAKDASGNKLLQDVGLWISDKIKAHFAKIPSMPITLKYIDPTYMIRAVPSNASDNVYCTLLAQSCVHGVMAGYTGFTSGLVNGRQTYIPFNRINEKQNNVVITDRMWARLLSSTNQPSFLRPKDVIEVQKQEEPPTELLDGDNSKANDI</sequence>
<dbReference type="Proteomes" id="UP001056120">
    <property type="component" value="Linkage Group LG09"/>
</dbReference>
<proteinExistence type="predicted"/>
<accession>A0ACB9IA35</accession>
<reference evidence="2" key="1">
    <citation type="journal article" date="2022" name="Mol. Ecol. Resour.">
        <title>The genomes of chicory, endive, great burdock and yacon provide insights into Asteraceae palaeo-polyploidization history and plant inulin production.</title>
        <authorList>
            <person name="Fan W."/>
            <person name="Wang S."/>
            <person name="Wang H."/>
            <person name="Wang A."/>
            <person name="Jiang F."/>
            <person name="Liu H."/>
            <person name="Zhao H."/>
            <person name="Xu D."/>
            <person name="Zhang Y."/>
        </authorList>
    </citation>
    <scope>NUCLEOTIDE SEQUENCE [LARGE SCALE GENOMIC DNA]</scope>
    <source>
        <strain evidence="2">cv. Yunnan</strain>
    </source>
</reference>
<comment type="caution">
    <text evidence="1">The sequence shown here is derived from an EMBL/GenBank/DDBJ whole genome shotgun (WGS) entry which is preliminary data.</text>
</comment>
<organism evidence="1 2">
    <name type="scientific">Smallanthus sonchifolius</name>
    <dbReference type="NCBI Taxonomy" id="185202"/>
    <lineage>
        <taxon>Eukaryota</taxon>
        <taxon>Viridiplantae</taxon>
        <taxon>Streptophyta</taxon>
        <taxon>Embryophyta</taxon>
        <taxon>Tracheophyta</taxon>
        <taxon>Spermatophyta</taxon>
        <taxon>Magnoliopsida</taxon>
        <taxon>eudicotyledons</taxon>
        <taxon>Gunneridae</taxon>
        <taxon>Pentapetalae</taxon>
        <taxon>asterids</taxon>
        <taxon>campanulids</taxon>
        <taxon>Asterales</taxon>
        <taxon>Asteraceae</taxon>
        <taxon>Asteroideae</taxon>
        <taxon>Heliantheae alliance</taxon>
        <taxon>Millerieae</taxon>
        <taxon>Smallanthus</taxon>
    </lineage>
</organism>
<keyword evidence="2" id="KW-1185">Reference proteome</keyword>
<reference evidence="1 2" key="2">
    <citation type="journal article" date="2022" name="Mol. Ecol. Resour.">
        <title>The genomes of chicory, endive, great burdock and yacon provide insights into Asteraceae paleo-polyploidization history and plant inulin production.</title>
        <authorList>
            <person name="Fan W."/>
            <person name="Wang S."/>
            <person name="Wang H."/>
            <person name="Wang A."/>
            <person name="Jiang F."/>
            <person name="Liu H."/>
            <person name="Zhao H."/>
            <person name="Xu D."/>
            <person name="Zhang Y."/>
        </authorList>
    </citation>
    <scope>NUCLEOTIDE SEQUENCE [LARGE SCALE GENOMIC DNA]</scope>
    <source>
        <strain evidence="2">cv. Yunnan</strain>
        <tissue evidence="1">Leaves</tissue>
    </source>
</reference>
<evidence type="ECO:0000313" key="2">
    <source>
        <dbReference type="Proteomes" id="UP001056120"/>
    </source>
</evidence>
<dbReference type="EMBL" id="CM042026">
    <property type="protein sequence ID" value="KAI3804677.1"/>
    <property type="molecule type" value="Genomic_DNA"/>
</dbReference>